<dbReference type="EMBL" id="JBHUCX010000002">
    <property type="protein sequence ID" value="MFD1673192.1"/>
    <property type="molecule type" value="Genomic_DNA"/>
</dbReference>
<dbReference type="Proteomes" id="UP001597079">
    <property type="component" value="Unassembled WGS sequence"/>
</dbReference>
<protein>
    <submittedName>
        <fullName evidence="1">Uncharacterized protein</fullName>
    </submittedName>
</protein>
<evidence type="ECO:0000313" key="1">
    <source>
        <dbReference type="EMBL" id="MFD1673192.1"/>
    </source>
</evidence>
<reference evidence="2" key="1">
    <citation type="journal article" date="2019" name="Int. J. Syst. Evol. Microbiol.">
        <title>The Global Catalogue of Microorganisms (GCM) 10K type strain sequencing project: providing services to taxonomists for standard genome sequencing and annotation.</title>
        <authorList>
            <consortium name="The Broad Institute Genomics Platform"/>
            <consortium name="The Broad Institute Genome Sequencing Center for Infectious Disease"/>
            <person name="Wu L."/>
            <person name="Ma J."/>
        </authorList>
    </citation>
    <scope>NUCLEOTIDE SEQUENCE [LARGE SCALE GENOMIC DNA]</scope>
    <source>
        <strain evidence="2">CGMCC 1.12286</strain>
    </source>
</reference>
<organism evidence="1 2">
    <name type="scientific">Alicyclobacillus fodiniaquatilis</name>
    <dbReference type="NCBI Taxonomy" id="1661150"/>
    <lineage>
        <taxon>Bacteria</taxon>
        <taxon>Bacillati</taxon>
        <taxon>Bacillota</taxon>
        <taxon>Bacilli</taxon>
        <taxon>Bacillales</taxon>
        <taxon>Alicyclobacillaceae</taxon>
        <taxon>Alicyclobacillus</taxon>
    </lineage>
</organism>
<sequence>MPYLTKIFAEVDGATTINELVQFFYSLMKTRNGSGLDDWLERVIASGVRELRNFAQGIRKDDDAVLAGISEP</sequence>
<gene>
    <name evidence="1" type="ORF">ACFSB2_00455</name>
</gene>
<proteinExistence type="predicted"/>
<accession>A0ABW4JDX7</accession>
<keyword evidence="2" id="KW-1185">Reference proteome</keyword>
<evidence type="ECO:0000313" key="2">
    <source>
        <dbReference type="Proteomes" id="UP001597079"/>
    </source>
</evidence>
<comment type="caution">
    <text evidence="1">The sequence shown here is derived from an EMBL/GenBank/DDBJ whole genome shotgun (WGS) entry which is preliminary data.</text>
</comment>
<dbReference type="RefSeq" id="WP_377940538.1">
    <property type="nucleotide sequence ID" value="NZ_JBHUCX010000002.1"/>
</dbReference>
<name>A0ABW4JDX7_9BACL</name>